<keyword evidence="3" id="KW-1185">Reference proteome</keyword>
<dbReference type="EMBL" id="BNJQ01000033">
    <property type="protein sequence ID" value="GHP11224.1"/>
    <property type="molecule type" value="Genomic_DNA"/>
</dbReference>
<proteinExistence type="predicted"/>
<dbReference type="AlphaFoldDB" id="A0A830HVH9"/>
<dbReference type="Proteomes" id="UP000660262">
    <property type="component" value="Unassembled WGS sequence"/>
</dbReference>
<organism evidence="2 3">
    <name type="scientific">Pycnococcus provasolii</name>
    <dbReference type="NCBI Taxonomy" id="41880"/>
    <lineage>
        <taxon>Eukaryota</taxon>
        <taxon>Viridiplantae</taxon>
        <taxon>Chlorophyta</taxon>
        <taxon>Pseudoscourfieldiophyceae</taxon>
        <taxon>Pseudoscourfieldiales</taxon>
        <taxon>Pycnococcaceae</taxon>
        <taxon>Pycnococcus</taxon>
    </lineage>
</organism>
<accession>A0A830HVH9</accession>
<evidence type="ECO:0000256" key="1">
    <source>
        <dbReference type="SAM" id="MobiDB-lite"/>
    </source>
</evidence>
<name>A0A830HVH9_9CHLO</name>
<reference evidence="2" key="1">
    <citation type="submission" date="2020-10" db="EMBL/GenBank/DDBJ databases">
        <title>Unveiling of a novel bifunctional photoreceptor, Dualchrome1, isolated from a cosmopolitan green alga.</title>
        <authorList>
            <person name="Suzuki S."/>
            <person name="Kawachi M."/>
        </authorList>
    </citation>
    <scope>NUCLEOTIDE SEQUENCE</scope>
    <source>
        <strain evidence="2">NIES 2893</strain>
    </source>
</reference>
<evidence type="ECO:0000313" key="2">
    <source>
        <dbReference type="EMBL" id="GHP11224.1"/>
    </source>
</evidence>
<evidence type="ECO:0000313" key="3">
    <source>
        <dbReference type="Proteomes" id="UP000660262"/>
    </source>
</evidence>
<sequence>MRAVCERQKRARTARRRAGSAEVGTEVQSRVVHQELRGSAAHAGAANAVDATVVPSERNVLSETTTNHLPNGADATKYYSLAELEVLASFGPGRAANDENAA</sequence>
<protein>
    <submittedName>
        <fullName evidence="2">Uncharacterized protein</fullName>
    </submittedName>
</protein>
<feature type="compositionally biased region" description="Basic residues" evidence="1">
    <location>
        <begin position="9"/>
        <end position="18"/>
    </location>
</feature>
<gene>
    <name evidence="2" type="ORF">PPROV_000995300</name>
</gene>
<comment type="caution">
    <text evidence="2">The sequence shown here is derived from an EMBL/GenBank/DDBJ whole genome shotgun (WGS) entry which is preliminary data.</text>
</comment>
<feature type="region of interest" description="Disordered" evidence="1">
    <location>
        <begin position="1"/>
        <end position="26"/>
    </location>
</feature>